<dbReference type="InterPro" id="IPR051920">
    <property type="entry name" value="MPT_Adenylyltrnsfr/MoaC-Rel"/>
</dbReference>
<reference evidence="4 5" key="1">
    <citation type="submission" date="2019-05" db="EMBL/GenBank/DDBJ databases">
        <authorList>
            <person name="Narsing Rao M.P."/>
            <person name="Li W.J."/>
        </authorList>
    </citation>
    <scope>NUCLEOTIDE SEQUENCE [LARGE SCALE GENOMIC DNA]</scope>
    <source>
        <strain evidence="4 5">SYSU_K30003</strain>
    </source>
</reference>
<dbReference type="PANTHER" id="PTHR43764">
    <property type="entry name" value="MOLYBDENUM COFACTOR BIOSYNTHESIS"/>
    <property type="match status" value="1"/>
</dbReference>
<dbReference type="Proteomes" id="UP000309676">
    <property type="component" value="Unassembled WGS sequence"/>
</dbReference>
<accession>A0A5R9G6G1</accession>
<keyword evidence="5" id="KW-1185">Reference proteome</keyword>
<organism evidence="4 5">
    <name type="scientific">Paenibacillus antri</name>
    <dbReference type="NCBI Taxonomy" id="2582848"/>
    <lineage>
        <taxon>Bacteria</taxon>
        <taxon>Bacillati</taxon>
        <taxon>Bacillota</taxon>
        <taxon>Bacilli</taxon>
        <taxon>Bacillales</taxon>
        <taxon>Paenibacillaceae</taxon>
        <taxon>Paenibacillus</taxon>
    </lineage>
</organism>
<sequence>MRWKVAILTASDRGARGERESTSALVIRELVEEELHGDIIEDRVVPDEMDEVMAALIEMSEYHQADLILTTGGSGLQVRDVTPEATRQVVDREIPGFGELIRGNQASRRIPSALFRGTAGLRGSTLIVNLPSRPKGVSMAMMAIMADLEAAMRSLSGQEEAPEE</sequence>
<proteinExistence type="predicted"/>
<feature type="domain" description="MoaB/Mog" evidence="3">
    <location>
        <begin position="6"/>
        <end position="151"/>
    </location>
</feature>
<comment type="pathway">
    <text evidence="1">Cofactor biosynthesis; molybdopterin biosynthesis.</text>
</comment>
<dbReference type="PANTHER" id="PTHR43764:SF1">
    <property type="entry name" value="MOLYBDOPTERIN MOLYBDOTRANSFERASE"/>
    <property type="match status" value="1"/>
</dbReference>
<evidence type="ECO:0000256" key="2">
    <source>
        <dbReference type="ARBA" id="ARBA00023150"/>
    </source>
</evidence>
<name>A0A5R9G6G1_9BACL</name>
<dbReference type="SUPFAM" id="SSF53218">
    <property type="entry name" value="Molybdenum cofactor biosynthesis proteins"/>
    <property type="match status" value="1"/>
</dbReference>
<dbReference type="GO" id="GO:0006777">
    <property type="term" value="P:Mo-molybdopterin cofactor biosynthetic process"/>
    <property type="evidence" value="ECO:0007669"/>
    <property type="project" value="UniProtKB-KW"/>
</dbReference>
<keyword evidence="2" id="KW-0501">Molybdenum cofactor biosynthesis</keyword>
<evidence type="ECO:0000259" key="3">
    <source>
        <dbReference type="SMART" id="SM00852"/>
    </source>
</evidence>
<protein>
    <submittedName>
        <fullName evidence="4">MogA/MoaB family molybdenum cofactor biosynthesis protein</fullName>
    </submittedName>
</protein>
<dbReference type="RefSeq" id="WP_138194211.1">
    <property type="nucleotide sequence ID" value="NZ_VCIW01000006.1"/>
</dbReference>
<evidence type="ECO:0000313" key="4">
    <source>
        <dbReference type="EMBL" id="TLS51967.1"/>
    </source>
</evidence>
<gene>
    <name evidence="4" type="ORF">FE782_11335</name>
</gene>
<dbReference type="InterPro" id="IPR036425">
    <property type="entry name" value="MoaB/Mog-like_dom_sf"/>
</dbReference>
<dbReference type="CDD" id="cd00886">
    <property type="entry name" value="MogA_MoaB"/>
    <property type="match status" value="1"/>
</dbReference>
<dbReference type="SMART" id="SM00852">
    <property type="entry name" value="MoCF_biosynth"/>
    <property type="match status" value="1"/>
</dbReference>
<dbReference type="AlphaFoldDB" id="A0A5R9G6G1"/>
<dbReference type="InterPro" id="IPR001453">
    <property type="entry name" value="MoaB/Mog_dom"/>
</dbReference>
<dbReference type="OrthoDB" id="9784492at2"/>
<dbReference type="Pfam" id="PF00994">
    <property type="entry name" value="MoCF_biosynth"/>
    <property type="match status" value="1"/>
</dbReference>
<evidence type="ECO:0000313" key="5">
    <source>
        <dbReference type="Proteomes" id="UP000309676"/>
    </source>
</evidence>
<dbReference type="NCBIfam" id="TIGR00177">
    <property type="entry name" value="molyb_syn"/>
    <property type="match status" value="1"/>
</dbReference>
<dbReference type="EMBL" id="VCIW01000006">
    <property type="protein sequence ID" value="TLS51967.1"/>
    <property type="molecule type" value="Genomic_DNA"/>
</dbReference>
<comment type="caution">
    <text evidence="4">The sequence shown here is derived from an EMBL/GenBank/DDBJ whole genome shotgun (WGS) entry which is preliminary data.</text>
</comment>
<dbReference type="Gene3D" id="3.40.980.10">
    <property type="entry name" value="MoaB/Mog-like domain"/>
    <property type="match status" value="1"/>
</dbReference>
<evidence type="ECO:0000256" key="1">
    <source>
        <dbReference type="ARBA" id="ARBA00005046"/>
    </source>
</evidence>